<dbReference type="EMBL" id="BARU01006673">
    <property type="protein sequence ID" value="GAH35303.1"/>
    <property type="molecule type" value="Genomic_DNA"/>
</dbReference>
<reference evidence="1" key="1">
    <citation type="journal article" date="2014" name="Front. Microbiol.">
        <title>High frequency of phylogenetically diverse reductive dehalogenase-homologous genes in deep subseafloor sedimentary metagenomes.</title>
        <authorList>
            <person name="Kawai M."/>
            <person name="Futagami T."/>
            <person name="Toyoda A."/>
            <person name="Takaki Y."/>
            <person name="Nishi S."/>
            <person name="Hori S."/>
            <person name="Arai W."/>
            <person name="Tsubouchi T."/>
            <person name="Morono Y."/>
            <person name="Uchiyama I."/>
            <person name="Ito T."/>
            <person name="Fujiyama A."/>
            <person name="Inagaki F."/>
            <person name="Takami H."/>
        </authorList>
    </citation>
    <scope>NUCLEOTIDE SEQUENCE</scope>
    <source>
        <strain evidence="1">Expedition CK06-06</strain>
    </source>
</reference>
<dbReference type="AlphaFoldDB" id="X1GQL1"/>
<evidence type="ECO:0000313" key="1">
    <source>
        <dbReference type="EMBL" id="GAH35303.1"/>
    </source>
</evidence>
<gene>
    <name evidence="1" type="ORF">S03H2_13143</name>
</gene>
<name>X1GQL1_9ZZZZ</name>
<comment type="caution">
    <text evidence="1">The sequence shown here is derived from an EMBL/GenBank/DDBJ whole genome shotgun (WGS) entry which is preliminary data.</text>
</comment>
<organism evidence="1">
    <name type="scientific">marine sediment metagenome</name>
    <dbReference type="NCBI Taxonomy" id="412755"/>
    <lineage>
        <taxon>unclassified sequences</taxon>
        <taxon>metagenomes</taxon>
        <taxon>ecological metagenomes</taxon>
    </lineage>
</organism>
<protein>
    <submittedName>
        <fullName evidence="1">Uncharacterized protein</fullName>
    </submittedName>
</protein>
<proteinExistence type="predicted"/>
<sequence length="39" mass="4576">MYRLSEMIGLSFPYKSQLKYFTSKADPLGNEIIKHRIAE</sequence>
<accession>X1GQL1</accession>